<dbReference type="STRING" id="407821.A0A087T5A0"/>
<feature type="non-terminal residue" evidence="1">
    <location>
        <position position="51"/>
    </location>
</feature>
<accession>A0A087T5A0</accession>
<name>A0A087T5A0_STEMI</name>
<protein>
    <submittedName>
        <fullName evidence="1">Uncharacterized protein</fullName>
    </submittedName>
</protein>
<feature type="non-terminal residue" evidence="1">
    <location>
        <position position="1"/>
    </location>
</feature>
<evidence type="ECO:0000313" key="2">
    <source>
        <dbReference type="Proteomes" id="UP000054359"/>
    </source>
</evidence>
<evidence type="ECO:0000313" key="1">
    <source>
        <dbReference type="EMBL" id="KFM60289.1"/>
    </source>
</evidence>
<dbReference type="Proteomes" id="UP000054359">
    <property type="component" value="Unassembled WGS sequence"/>
</dbReference>
<reference evidence="1 2" key="1">
    <citation type="submission" date="2013-11" db="EMBL/GenBank/DDBJ databases">
        <title>Genome sequencing of Stegodyphus mimosarum.</title>
        <authorList>
            <person name="Bechsgaard J."/>
        </authorList>
    </citation>
    <scope>NUCLEOTIDE SEQUENCE [LARGE SCALE GENOMIC DNA]</scope>
</reference>
<dbReference type="AlphaFoldDB" id="A0A087T5A0"/>
<dbReference type="EMBL" id="KK113478">
    <property type="protein sequence ID" value="KFM60289.1"/>
    <property type="molecule type" value="Genomic_DNA"/>
</dbReference>
<keyword evidence="2" id="KW-1185">Reference proteome</keyword>
<organism evidence="1 2">
    <name type="scientific">Stegodyphus mimosarum</name>
    <name type="common">African social velvet spider</name>
    <dbReference type="NCBI Taxonomy" id="407821"/>
    <lineage>
        <taxon>Eukaryota</taxon>
        <taxon>Metazoa</taxon>
        <taxon>Ecdysozoa</taxon>
        <taxon>Arthropoda</taxon>
        <taxon>Chelicerata</taxon>
        <taxon>Arachnida</taxon>
        <taxon>Araneae</taxon>
        <taxon>Araneomorphae</taxon>
        <taxon>Entelegynae</taxon>
        <taxon>Eresoidea</taxon>
        <taxon>Eresidae</taxon>
        <taxon>Stegodyphus</taxon>
    </lineage>
</organism>
<dbReference type="OrthoDB" id="4158657at2759"/>
<gene>
    <name evidence="1" type="ORF">X975_13922</name>
</gene>
<sequence length="51" mass="5709">KGLVPSNFVEKLTGEELFEFHATVLYGNRDSDDSSVSFSYAQDMEMTVSDD</sequence>
<proteinExistence type="predicted"/>